<gene>
    <name evidence="13" type="ORF">PHYEVI_LOCUS3287</name>
</gene>
<dbReference type="Pfam" id="PF00069">
    <property type="entry name" value="Pkinase"/>
    <property type="match status" value="1"/>
</dbReference>
<dbReference type="InterPro" id="IPR011009">
    <property type="entry name" value="Kinase-like_dom_sf"/>
</dbReference>
<dbReference type="EMBL" id="OU900105">
    <property type="protein sequence ID" value="CAG9856874.1"/>
    <property type="molecule type" value="Genomic_DNA"/>
</dbReference>
<protein>
    <recommendedName>
        <fullName evidence="2">non-specific serine/threonine protein kinase</fullName>
        <ecNumber evidence="2">2.7.11.1</ecNumber>
    </recommendedName>
</protein>
<keyword evidence="7 10" id="KW-0067">ATP-binding</keyword>
<evidence type="ECO:0000256" key="1">
    <source>
        <dbReference type="ARBA" id="ARBA00008718"/>
    </source>
</evidence>
<dbReference type="FunFam" id="1.10.510.10:FF:000754">
    <property type="entry name" value="Interleukin-1 receptor-associated kinase"/>
    <property type="match status" value="1"/>
</dbReference>
<evidence type="ECO:0000313" key="14">
    <source>
        <dbReference type="Proteomes" id="UP001153712"/>
    </source>
</evidence>
<dbReference type="PANTHER" id="PTHR27001:SF931">
    <property type="entry name" value="OS11G0664100 PROTEIN"/>
    <property type="match status" value="1"/>
</dbReference>
<proteinExistence type="inferred from homology"/>
<dbReference type="Pfam" id="PF14786">
    <property type="entry name" value="Death_2"/>
    <property type="match status" value="1"/>
</dbReference>
<evidence type="ECO:0000256" key="4">
    <source>
        <dbReference type="ARBA" id="ARBA00022679"/>
    </source>
</evidence>
<dbReference type="PROSITE" id="PS50011">
    <property type="entry name" value="PROTEIN_KINASE_DOM"/>
    <property type="match status" value="1"/>
</dbReference>
<dbReference type="GO" id="GO:0005886">
    <property type="term" value="C:plasma membrane"/>
    <property type="evidence" value="ECO:0007669"/>
    <property type="project" value="TreeGrafter"/>
</dbReference>
<evidence type="ECO:0000259" key="12">
    <source>
        <dbReference type="PROSITE" id="PS50011"/>
    </source>
</evidence>
<evidence type="ECO:0000256" key="3">
    <source>
        <dbReference type="ARBA" id="ARBA00022527"/>
    </source>
</evidence>
<dbReference type="PANTHER" id="PTHR27001">
    <property type="entry name" value="OS01G0253100 PROTEIN"/>
    <property type="match status" value="1"/>
</dbReference>
<feature type="region of interest" description="Disordered" evidence="11">
    <location>
        <begin position="250"/>
        <end position="282"/>
    </location>
</feature>
<dbReference type="AlphaFoldDB" id="A0A9N9TMS8"/>
<evidence type="ECO:0000256" key="9">
    <source>
        <dbReference type="ARBA" id="ARBA00048679"/>
    </source>
</evidence>
<dbReference type="Gene3D" id="3.30.200.20">
    <property type="entry name" value="Phosphorylase Kinase, domain 1"/>
    <property type="match status" value="1"/>
</dbReference>
<keyword evidence="14" id="KW-1185">Reference proteome</keyword>
<dbReference type="Proteomes" id="UP001153712">
    <property type="component" value="Chromosome 12"/>
</dbReference>
<keyword evidence="3" id="KW-0723">Serine/threonine-protein kinase</keyword>
<sequence length="721" mass="80784">MDPSLEIRKLMPSHVRELSMILETHDLWKRLMKIIPKTLDKGNFECETTGTYKYNSEHFRLIESESEKSRKTCTEILFDEWGTSGRIRPTLGHLLYLLTAARLFRAADYVAETLLRQQKPMRPETGPEAEIPVSLSEVMKRGRAQSDEEIQEIEKKLNDIGYVSNAVDLIRTHSGKTVKKVNKIPHIVITPDNENDAPRFDVPVVVEQKPNEEVSDMMKFSKSCIENSAVDSNVPNISLIIGTSGAHSKVEESSEIVSESTEMSESSYESSETNATSSGSDCNPAFSLIMSKKTTSTVSEQNFLPKFDVLQQDTEKIDQNQLVSEPNIPDFDVLKAASYQEQTTNTSSNETHPKDSTHLCAENSFESSSGRSDNLPDFSALRIDDSSRISPETSWSKTRSCSSPLPNLSLDTMLPHYNYLDIEKASNNFNTERYAGNDFEGRLLGKGEFGTVFLAFDLMKIPVAVKKLEIGDVEIVNVDDEVTKQFRNEVELLSKYRHENLLSILGYSCDGCTYCLLYEYAPGGALKDKLQDKTSPLTWKERFLIALGTSKAISYLHTAFSSPLIHRDIKSANILLDSQNQPKLGDFGLIKLIPNQNINTSTTVFGTSAYMPREAFAGDISVKLDTFSFGVVLLELLTSLPPLDCNREGADLVTHLGETIENDDVTEVVDFGAGSWTENDKNYSEMLYKLSQKCLEEKKKRPTMPEVTSELVDMIKNFHST</sequence>
<feature type="binding site" evidence="10">
    <location>
        <position position="467"/>
    </location>
    <ligand>
        <name>ATP</name>
        <dbReference type="ChEBI" id="CHEBI:30616"/>
    </ligand>
</feature>
<dbReference type="InterPro" id="IPR008271">
    <property type="entry name" value="Ser/Thr_kinase_AS"/>
</dbReference>
<dbReference type="OrthoDB" id="4062651at2759"/>
<feature type="domain" description="Protein kinase" evidence="12">
    <location>
        <begin position="438"/>
        <end position="721"/>
    </location>
</feature>
<evidence type="ECO:0000256" key="8">
    <source>
        <dbReference type="ARBA" id="ARBA00047899"/>
    </source>
</evidence>
<evidence type="ECO:0000313" key="13">
    <source>
        <dbReference type="EMBL" id="CAG9856874.1"/>
    </source>
</evidence>
<evidence type="ECO:0000256" key="5">
    <source>
        <dbReference type="ARBA" id="ARBA00022741"/>
    </source>
</evidence>
<dbReference type="InterPro" id="IPR000719">
    <property type="entry name" value="Prot_kinase_dom"/>
</dbReference>
<reference evidence="13" key="1">
    <citation type="submission" date="2022-01" db="EMBL/GenBank/DDBJ databases">
        <authorList>
            <person name="King R."/>
        </authorList>
    </citation>
    <scope>NUCLEOTIDE SEQUENCE</scope>
</reference>
<comment type="catalytic activity">
    <reaction evidence="9">
        <text>L-seryl-[protein] + ATP = O-phospho-L-seryl-[protein] + ADP + H(+)</text>
        <dbReference type="Rhea" id="RHEA:17989"/>
        <dbReference type="Rhea" id="RHEA-COMP:9863"/>
        <dbReference type="Rhea" id="RHEA-COMP:11604"/>
        <dbReference type="ChEBI" id="CHEBI:15378"/>
        <dbReference type="ChEBI" id="CHEBI:29999"/>
        <dbReference type="ChEBI" id="CHEBI:30616"/>
        <dbReference type="ChEBI" id="CHEBI:83421"/>
        <dbReference type="ChEBI" id="CHEBI:456216"/>
        <dbReference type="EC" id="2.7.11.1"/>
    </reaction>
</comment>
<dbReference type="SMART" id="SM00220">
    <property type="entry name" value="S_TKc"/>
    <property type="match status" value="1"/>
</dbReference>
<name>A0A9N9TMS8_PHYSR</name>
<keyword evidence="6" id="KW-0418">Kinase</keyword>
<evidence type="ECO:0000256" key="11">
    <source>
        <dbReference type="SAM" id="MobiDB-lite"/>
    </source>
</evidence>
<dbReference type="CDD" id="cd08308">
    <property type="entry name" value="Death_Tube"/>
    <property type="match status" value="1"/>
</dbReference>
<dbReference type="GO" id="GO:0005524">
    <property type="term" value="F:ATP binding"/>
    <property type="evidence" value="ECO:0007669"/>
    <property type="project" value="UniProtKB-UniRule"/>
</dbReference>
<accession>A0A9N9TMS8</accession>
<evidence type="ECO:0000256" key="6">
    <source>
        <dbReference type="ARBA" id="ARBA00022777"/>
    </source>
</evidence>
<comment type="similarity">
    <text evidence="1">Belongs to the protein kinase superfamily. TKL Ser/Thr protein kinase family. Pelle subfamily.</text>
</comment>
<feature type="compositionally biased region" description="Low complexity" evidence="11">
    <location>
        <begin position="255"/>
        <end position="278"/>
    </location>
</feature>
<dbReference type="InterPro" id="IPR011029">
    <property type="entry name" value="DEATH-like_dom_sf"/>
</dbReference>
<keyword evidence="5 10" id="KW-0547">Nucleotide-binding</keyword>
<dbReference type="Gene3D" id="1.10.533.10">
    <property type="entry name" value="Death Domain, Fas"/>
    <property type="match status" value="1"/>
</dbReference>
<dbReference type="InterPro" id="IPR029397">
    <property type="entry name" value="Tube_Death"/>
</dbReference>
<comment type="catalytic activity">
    <reaction evidence="8">
        <text>L-threonyl-[protein] + ATP = O-phospho-L-threonyl-[protein] + ADP + H(+)</text>
        <dbReference type="Rhea" id="RHEA:46608"/>
        <dbReference type="Rhea" id="RHEA-COMP:11060"/>
        <dbReference type="Rhea" id="RHEA-COMP:11605"/>
        <dbReference type="ChEBI" id="CHEBI:15378"/>
        <dbReference type="ChEBI" id="CHEBI:30013"/>
        <dbReference type="ChEBI" id="CHEBI:30616"/>
        <dbReference type="ChEBI" id="CHEBI:61977"/>
        <dbReference type="ChEBI" id="CHEBI:456216"/>
        <dbReference type="EC" id="2.7.11.1"/>
    </reaction>
</comment>
<dbReference type="GO" id="GO:0004674">
    <property type="term" value="F:protein serine/threonine kinase activity"/>
    <property type="evidence" value="ECO:0007669"/>
    <property type="project" value="UniProtKB-KW"/>
</dbReference>
<keyword evidence="4" id="KW-0808">Transferase</keyword>
<dbReference type="InterPro" id="IPR017441">
    <property type="entry name" value="Protein_kinase_ATP_BS"/>
</dbReference>
<dbReference type="Gene3D" id="1.10.510.10">
    <property type="entry name" value="Transferase(Phosphotransferase) domain 1"/>
    <property type="match status" value="1"/>
</dbReference>
<evidence type="ECO:0000256" key="2">
    <source>
        <dbReference type="ARBA" id="ARBA00012513"/>
    </source>
</evidence>
<evidence type="ECO:0000256" key="10">
    <source>
        <dbReference type="PROSITE-ProRule" id="PRU10141"/>
    </source>
</evidence>
<dbReference type="EC" id="2.7.11.1" evidence="2"/>
<organism evidence="13 14">
    <name type="scientific">Phyllotreta striolata</name>
    <name type="common">Striped flea beetle</name>
    <name type="synonym">Crioceris striolata</name>
    <dbReference type="NCBI Taxonomy" id="444603"/>
    <lineage>
        <taxon>Eukaryota</taxon>
        <taxon>Metazoa</taxon>
        <taxon>Ecdysozoa</taxon>
        <taxon>Arthropoda</taxon>
        <taxon>Hexapoda</taxon>
        <taxon>Insecta</taxon>
        <taxon>Pterygota</taxon>
        <taxon>Neoptera</taxon>
        <taxon>Endopterygota</taxon>
        <taxon>Coleoptera</taxon>
        <taxon>Polyphaga</taxon>
        <taxon>Cucujiformia</taxon>
        <taxon>Chrysomeloidea</taxon>
        <taxon>Chrysomelidae</taxon>
        <taxon>Galerucinae</taxon>
        <taxon>Alticini</taxon>
        <taxon>Phyllotreta</taxon>
    </lineage>
</organism>
<evidence type="ECO:0000256" key="7">
    <source>
        <dbReference type="ARBA" id="ARBA00022840"/>
    </source>
</evidence>
<dbReference type="PROSITE" id="PS00107">
    <property type="entry name" value="PROTEIN_KINASE_ATP"/>
    <property type="match status" value="1"/>
</dbReference>
<dbReference type="PROSITE" id="PS00108">
    <property type="entry name" value="PROTEIN_KINASE_ST"/>
    <property type="match status" value="1"/>
</dbReference>
<dbReference type="SUPFAM" id="SSF47986">
    <property type="entry name" value="DEATH domain"/>
    <property type="match status" value="1"/>
</dbReference>
<dbReference type="SUPFAM" id="SSF56112">
    <property type="entry name" value="Protein kinase-like (PK-like)"/>
    <property type="match status" value="1"/>
</dbReference>